<evidence type="ECO:0000313" key="3">
    <source>
        <dbReference type="Proteomes" id="UP000050514"/>
    </source>
</evidence>
<dbReference type="SUPFAM" id="SSF109604">
    <property type="entry name" value="HD-domain/PDEase-like"/>
    <property type="match status" value="1"/>
</dbReference>
<dbReference type="Proteomes" id="UP000050514">
    <property type="component" value="Unassembled WGS sequence"/>
</dbReference>
<dbReference type="AlphaFoldDB" id="A0A0P6WQP1"/>
<proteinExistence type="predicted"/>
<name>A0A0P6WQP1_9CHLR</name>
<keyword evidence="2" id="KW-0378">Hydrolase</keyword>
<protein>
    <submittedName>
        <fullName evidence="2">Phosphohydrolase</fullName>
    </submittedName>
</protein>
<dbReference type="PANTHER" id="PTHR45228">
    <property type="entry name" value="CYCLIC DI-GMP PHOSPHODIESTERASE TM_0186-RELATED"/>
    <property type="match status" value="1"/>
</dbReference>
<accession>A0A0P6WQP1</accession>
<dbReference type="PANTHER" id="PTHR45228:SF1">
    <property type="entry name" value="CYCLIC DI-GMP PHOSPHODIESTERASE TM_0186"/>
    <property type="match status" value="1"/>
</dbReference>
<feature type="domain" description="HD-GYP" evidence="1">
    <location>
        <begin position="12"/>
        <end position="207"/>
    </location>
</feature>
<dbReference type="CDD" id="cd00077">
    <property type="entry name" value="HDc"/>
    <property type="match status" value="1"/>
</dbReference>
<evidence type="ECO:0000313" key="2">
    <source>
        <dbReference type="EMBL" id="KPL72365.1"/>
    </source>
</evidence>
<dbReference type="SMART" id="SM00471">
    <property type="entry name" value="HDc"/>
    <property type="match status" value="1"/>
</dbReference>
<reference evidence="2 3" key="1">
    <citation type="submission" date="2015-07" db="EMBL/GenBank/DDBJ databases">
        <title>Draft genome of Bellilinea caldifistulae DSM 17877.</title>
        <authorList>
            <person name="Hemp J."/>
            <person name="Ward L.M."/>
            <person name="Pace L.A."/>
            <person name="Fischer W.W."/>
        </authorList>
    </citation>
    <scope>NUCLEOTIDE SEQUENCE [LARGE SCALE GENOMIC DNA]</scope>
    <source>
        <strain evidence="2 3">GOMI-1</strain>
    </source>
</reference>
<dbReference type="PATRIC" id="fig|360411.5.peg.1031"/>
<dbReference type="EMBL" id="LGHJ01000024">
    <property type="protein sequence ID" value="KPL72365.1"/>
    <property type="molecule type" value="Genomic_DNA"/>
</dbReference>
<keyword evidence="3" id="KW-1185">Reference proteome</keyword>
<gene>
    <name evidence="2" type="ORF">AC812_15805</name>
</gene>
<comment type="caution">
    <text evidence="2">The sequence shown here is derived from an EMBL/GenBank/DDBJ whole genome shotgun (WGS) entry which is preliminary data.</text>
</comment>
<evidence type="ECO:0000259" key="1">
    <source>
        <dbReference type="PROSITE" id="PS51832"/>
    </source>
</evidence>
<dbReference type="Pfam" id="PF13487">
    <property type="entry name" value="HD_5"/>
    <property type="match status" value="1"/>
</dbReference>
<sequence>MIQDIQRAYQELQQAYRATIEGWSATLELRDKETQGHSERMLELSERLGRRMGLNEKQLEDLRYGVLLHDIGKMAVPDAILNKPGPLNDEEWDIMRQHPQFAYNLLSKIPFLKGAMDVIYCHHERWDGSGYPRGLKGEQIPLYARIFAIVDVWDALTNDRPYRQAWSVEKALAYLQEQAGILFDPQVVENFVALILDEEQTEPRLPAYQQ</sequence>
<dbReference type="InterPro" id="IPR037522">
    <property type="entry name" value="HD_GYP_dom"/>
</dbReference>
<dbReference type="InterPro" id="IPR003607">
    <property type="entry name" value="HD/PDEase_dom"/>
</dbReference>
<organism evidence="2 3">
    <name type="scientific">Bellilinea caldifistulae</name>
    <dbReference type="NCBI Taxonomy" id="360411"/>
    <lineage>
        <taxon>Bacteria</taxon>
        <taxon>Bacillati</taxon>
        <taxon>Chloroflexota</taxon>
        <taxon>Anaerolineae</taxon>
        <taxon>Anaerolineales</taxon>
        <taxon>Anaerolineaceae</taxon>
        <taxon>Bellilinea</taxon>
    </lineage>
</organism>
<dbReference type="InterPro" id="IPR052020">
    <property type="entry name" value="Cyclic_di-GMP/3'3'-cGAMP_PDE"/>
</dbReference>
<dbReference type="PROSITE" id="PS51832">
    <property type="entry name" value="HD_GYP"/>
    <property type="match status" value="1"/>
</dbReference>
<dbReference type="STRING" id="360411.AC812_15805"/>
<dbReference type="GO" id="GO:0016787">
    <property type="term" value="F:hydrolase activity"/>
    <property type="evidence" value="ECO:0007669"/>
    <property type="project" value="UniProtKB-KW"/>
</dbReference>
<dbReference type="Gene3D" id="1.10.3210.10">
    <property type="entry name" value="Hypothetical protein af1432"/>
    <property type="match status" value="1"/>
</dbReference>